<dbReference type="InterPro" id="IPR036812">
    <property type="entry name" value="NAD(P)_OxRdtase_dom_sf"/>
</dbReference>
<protein>
    <submittedName>
        <fullName evidence="3">Aldo/keto reductase</fullName>
    </submittedName>
</protein>
<dbReference type="PANTHER" id="PTHR43364">
    <property type="entry name" value="NADH-SPECIFIC METHYLGLYOXAL REDUCTASE-RELATED"/>
    <property type="match status" value="1"/>
</dbReference>
<accession>A0ABU7WHU7</accession>
<feature type="domain" description="NADP-dependent oxidoreductase" evidence="2">
    <location>
        <begin position="16"/>
        <end position="307"/>
    </location>
</feature>
<comment type="caution">
    <text evidence="3">The sequence shown here is derived from an EMBL/GenBank/DDBJ whole genome shotgun (WGS) entry which is preliminary data.</text>
</comment>
<dbReference type="Gene3D" id="3.20.20.100">
    <property type="entry name" value="NADP-dependent oxidoreductase domain"/>
    <property type="match status" value="1"/>
</dbReference>
<dbReference type="EMBL" id="JAZHBM010000003">
    <property type="protein sequence ID" value="MEF3083549.1"/>
    <property type="molecule type" value="Genomic_DNA"/>
</dbReference>
<dbReference type="Pfam" id="PF00248">
    <property type="entry name" value="Aldo_ket_red"/>
    <property type="match status" value="1"/>
</dbReference>
<keyword evidence="4" id="KW-1185">Reference proteome</keyword>
<name>A0ABU7WHU7_9GAMM</name>
<sequence>MNHRTIGRTGVRVSQLCFGTMSFGSYSDADASKAMFARCREAGINFFDCANSYAGGRSETILGACIAETKSRDDIVLVSKVCRPMGPGVNDRGLSRHHIMREVEQSLRRLQTDRIDFYFMHHYDPLTPVEESLRAFDDLQRQGKILYPAVSNWAAWRIAKALGISERESLARFELVQPMYNLVKRQAEVELFPLAESEQLGVIVYSPLASGLLTGLYGVDRKPETGRLNEARYSQRYADRMNYEVADRFTAFAAEHGVHPPSLAVAWAMSHPAVTAPIIGAETVEQLDGYLGALDIDLTPELRQQISDLSFVPDVGTERTVD</sequence>
<dbReference type="RefSeq" id="WP_332079265.1">
    <property type="nucleotide sequence ID" value="NZ_JAZHBM010000003.1"/>
</dbReference>
<dbReference type="SUPFAM" id="SSF51430">
    <property type="entry name" value="NAD(P)-linked oxidoreductase"/>
    <property type="match status" value="1"/>
</dbReference>
<keyword evidence="1" id="KW-0560">Oxidoreductase</keyword>
<evidence type="ECO:0000256" key="1">
    <source>
        <dbReference type="ARBA" id="ARBA00023002"/>
    </source>
</evidence>
<dbReference type="Proteomes" id="UP001358324">
    <property type="component" value="Unassembled WGS sequence"/>
</dbReference>
<organism evidence="3 4">
    <name type="scientific">Luteimonas flava</name>
    <dbReference type="NCBI Taxonomy" id="3115822"/>
    <lineage>
        <taxon>Bacteria</taxon>
        <taxon>Pseudomonadati</taxon>
        <taxon>Pseudomonadota</taxon>
        <taxon>Gammaproteobacteria</taxon>
        <taxon>Lysobacterales</taxon>
        <taxon>Lysobacteraceae</taxon>
        <taxon>Luteimonas</taxon>
    </lineage>
</organism>
<evidence type="ECO:0000259" key="2">
    <source>
        <dbReference type="Pfam" id="PF00248"/>
    </source>
</evidence>
<dbReference type="InterPro" id="IPR023210">
    <property type="entry name" value="NADP_OxRdtase_dom"/>
</dbReference>
<dbReference type="PANTHER" id="PTHR43364:SF4">
    <property type="entry name" value="NAD(P)-LINKED OXIDOREDUCTASE SUPERFAMILY PROTEIN"/>
    <property type="match status" value="1"/>
</dbReference>
<dbReference type="InterPro" id="IPR050523">
    <property type="entry name" value="AKR_Detox_Biosynth"/>
</dbReference>
<evidence type="ECO:0000313" key="3">
    <source>
        <dbReference type="EMBL" id="MEF3083549.1"/>
    </source>
</evidence>
<dbReference type="CDD" id="cd19087">
    <property type="entry name" value="AKR_AKR12A1_B1_C1"/>
    <property type="match status" value="1"/>
</dbReference>
<reference evidence="3 4" key="1">
    <citation type="submission" date="2024-01" db="EMBL/GenBank/DDBJ databases">
        <title>Novel species of the genus Luteimonas isolated from rivers.</title>
        <authorList>
            <person name="Lu H."/>
        </authorList>
    </citation>
    <scope>NUCLEOTIDE SEQUENCE [LARGE SCALE GENOMIC DNA]</scope>
    <source>
        <strain evidence="3 4">SMYT11W</strain>
    </source>
</reference>
<gene>
    <name evidence="3" type="ORF">V3391_15140</name>
</gene>
<proteinExistence type="predicted"/>
<evidence type="ECO:0000313" key="4">
    <source>
        <dbReference type="Proteomes" id="UP001358324"/>
    </source>
</evidence>